<evidence type="ECO:0000313" key="3">
    <source>
        <dbReference type="EMBL" id="APT88443.1"/>
    </source>
</evidence>
<dbReference type="AlphaFoldDB" id="A0A1L7CRG9"/>
<dbReference type="RefSeq" id="WP_075663420.1">
    <property type="nucleotide sequence ID" value="NZ_CP009247.1"/>
</dbReference>
<name>A0A1L7CRG9_9CORY</name>
<evidence type="ECO:0000313" key="4">
    <source>
        <dbReference type="Proteomes" id="UP000185434"/>
    </source>
</evidence>
<proteinExistence type="predicted"/>
<feature type="transmembrane region" description="Helical" evidence="2">
    <location>
        <begin position="46"/>
        <end position="70"/>
    </location>
</feature>
<keyword evidence="4" id="KW-1185">Reference proteome</keyword>
<gene>
    <name evidence="3" type="ORF">CFRA_03180</name>
</gene>
<keyword evidence="2" id="KW-0812">Transmembrane</keyword>
<evidence type="ECO:0000256" key="1">
    <source>
        <dbReference type="SAM" id="MobiDB-lite"/>
    </source>
</evidence>
<organism evidence="3 4">
    <name type="scientific">Corynebacterium frankenforstense DSM 45800</name>
    <dbReference type="NCBI Taxonomy" id="1437875"/>
    <lineage>
        <taxon>Bacteria</taxon>
        <taxon>Bacillati</taxon>
        <taxon>Actinomycetota</taxon>
        <taxon>Actinomycetes</taxon>
        <taxon>Mycobacteriales</taxon>
        <taxon>Corynebacteriaceae</taxon>
        <taxon>Corynebacterium</taxon>
    </lineage>
</organism>
<protein>
    <submittedName>
        <fullName evidence="3">Uncharacterized protein</fullName>
    </submittedName>
</protein>
<keyword evidence="2" id="KW-0472">Membrane</keyword>
<accession>A0A1L7CRG9</accession>
<reference evidence="3 4" key="1">
    <citation type="submission" date="2014-08" db="EMBL/GenBank/DDBJ databases">
        <title>Complete genome sequence of Corynebacterium frankenforstense ST18(T) (=DSM 45800(T)), isolated from raw cow milk.</title>
        <authorList>
            <person name="Ruckert C."/>
            <person name="Albersmeier A."/>
            <person name="Winkler A."/>
            <person name="Lipski A."/>
            <person name="Kalinowski J."/>
        </authorList>
    </citation>
    <scope>NUCLEOTIDE SEQUENCE [LARGE SCALE GENOMIC DNA]</scope>
    <source>
        <strain evidence="3 4">ST18</strain>
    </source>
</reference>
<evidence type="ECO:0000256" key="2">
    <source>
        <dbReference type="SAM" id="Phobius"/>
    </source>
</evidence>
<dbReference type="KEGG" id="cfk:CFRA_03180"/>
<dbReference type="OrthoDB" id="9981695at2"/>
<sequence length="116" mass="12573">MITGTNFLTDGAGSFNFITWGFIAIGVFTLFSVIRQGAVIGPLFRGISLCIAWLPLALVLSIFGFVFGLAGDSWETKNAEREDREVRLYDGETTPTPEDTPFPTVPMVTGVPGQAR</sequence>
<dbReference type="EMBL" id="CP009247">
    <property type="protein sequence ID" value="APT88443.1"/>
    <property type="molecule type" value="Genomic_DNA"/>
</dbReference>
<dbReference type="Proteomes" id="UP000185434">
    <property type="component" value="Chromosome"/>
</dbReference>
<feature type="region of interest" description="Disordered" evidence="1">
    <location>
        <begin position="90"/>
        <end position="116"/>
    </location>
</feature>
<feature type="transmembrane region" description="Helical" evidence="2">
    <location>
        <begin position="17"/>
        <end position="34"/>
    </location>
</feature>
<keyword evidence="2" id="KW-1133">Transmembrane helix</keyword>